<dbReference type="Proteomes" id="UP000261174">
    <property type="component" value="Unassembled WGS sequence"/>
</dbReference>
<accession>A0A3E1P4W1</accession>
<dbReference type="AlphaFoldDB" id="A0A3E1P4W1"/>
<dbReference type="EMBL" id="QTJV01000002">
    <property type="protein sequence ID" value="RFM35038.1"/>
    <property type="molecule type" value="Genomic_DNA"/>
</dbReference>
<dbReference type="InterPro" id="IPR001387">
    <property type="entry name" value="Cro/C1-type_HTH"/>
</dbReference>
<sequence>MVPIDDKIVYIHLGERIKKARTDKGLSLRELAAICDVEHNTIHEIEKGTLNFRFSTIIKISKGLEIPLFELLRPH</sequence>
<dbReference type="RefSeq" id="WP_116852522.1">
    <property type="nucleotide sequence ID" value="NZ_QTJV01000002.1"/>
</dbReference>
<dbReference type="SMART" id="SM00530">
    <property type="entry name" value="HTH_XRE"/>
    <property type="match status" value="1"/>
</dbReference>
<dbReference type="SUPFAM" id="SSF47413">
    <property type="entry name" value="lambda repressor-like DNA-binding domains"/>
    <property type="match status" value="1"/>
</dbReference>
<dbReference type="Gene3D" id="1.10.260.40">
    <property type="entry name" value="lambda repressor-like DNA-binding domains"/>
    <property type="match status" value="1"/>
</dbReference>
<feature type="domain" description="HTH cro/C1-type" evidence="1">
    <location>
        <begin position="17"/>
        <end position="71"/>
    </location>
</feature>
<dbReference type="CDD" id="cd00093">
    <property type="entry name" value="HTH_XRE"/>
    <property type="match status" value="1"/>
</dbReference>
<dbReference type="Pfam" id="PF01381">
    <property type="entry name" value="HTH_3"/>
    <property type="match status" value="1"/>
</dbReference>
<dbReference type="PROSITE" id="PS50943">
    <property type="entry name" value="HTH_CROC1"/>
    <property type="match status" value="1"/>
</dbReference>
<comment type="caution">
    <text evidence="2">The sequence shown here is derived from an EMBL/GenBank/DDBJ whole genome shotgun (WGS) entry which is preliminary data.</text>
</comment>
<dbReference type="InterPro" id="IPR010982">
    <property type="entry name" value="Lambda_DNA-bd_dom_sf"/>
</dbReference>
<keyword evidence="3" id="KW-1185">Reference proteome</keyword>
<evidence type="ECO:0000313" key="3">
    <source>
        <dbReference type="Proteomes" id="UP000261174"/>
    </source>
</evidence>
<dbReference type="GO" id="GO:0003677">
    <property type="term" value="F:DNA binding"/>
    <property type="evidence" value="ECO:0007669"/>
    <property type="project" value="InterPro"/>
</dbReference>
<gene>
    <name evidence="2" type="ORF">DXN04_06455</name>
</gene>
<evidence type="ECO:0000259" key="1">
    <source>
        <dbReference type="PROSITE" id="PS50943"/>
    </source>
</evidence>
<name>A0A3E1P4W1_9BACT</name>
<organism evidence="2 3">
    <name type="scientific">Chitinophaga silvisoli</name>
    <dbReference type="NCBI Taxonomy" id="2291814"/>
    <lineage>
        <taxon>Bacteria</taxon>
        <taxon>Pseudomonadati</taxon>
        <taxon>Bacteroidota</taxon>
        <taxon>Chitinophagia</taxon>
        <taxon>Chitinophagales</taxon>
        <taxon>Chitinophagaceae</taxon>
        <taxon>Chitinophaga</taxon>
    </lineage>
</organism>
<dbReference type="OrthoDB" id="769934at2"/>
<proteinExistence type="predicted"/>
<evidence type="ECO:0000313" key="2">
    <source>
        <dbReference type="EMBL" id="RFM35038.1"/>
    </source>
</evidence>
<protein>
    <submittedName>
        <fullName evidence="2">XRE family transcriptional regulator</fullName>
    </submittedName>
</protein>
<reference evidence="2 3" key="1">
    <citation type="submission" date="2018-08" db="EMBL/GenBank/DDBJ databases">
        <title>Chitinophaga sp. K20C18050901, a novel bacterium isolated from forest soil.</title>
        <authorList>
            <person name="Wang C."/>
        </authorList>
    </citation>
    <scope>NUCLEOTIDE SEQUENCE [LARGE SCALE GENOMIC DNA]</scope>
    <source>
        <strain evidence="2 3">K20C18050901</strain>
    </source>
</reference>